<sequence length="141" mass="16901">MEKTFTLQDTLEEYIMLDFMILKYEENEDLTFYAKELNELFQKLSNIFGDLIMPLVSQFLSNNLKYLLGDVYFELKLMELLSIILKYNSSLSTCLLVVQLLPRRYNDEVNPNFDYIMEVVKDKGELVQIYLNTYFKNQQYH</sequence>
<evidence type="ECO:0000313" key="1">
    <source>
        <dbReference type="EMBL" id="KAL3265224.1"/>
    </source>
</evidence>
<reference evidence="1 2" key="1">
    <citation type="journal article" date="2021" name="BMC Biol.">
        <title>Horizontally acquired antibacterial genes associated with adaptive radiation of ladybird beetles.</title>
        <authorList>
            <person name="Li H.S."/>
            <person name="Tang X.F."/>
            <person name="Huang Y.H."/>
            <person name="Xu Z.Y."/>
            <person name="Chen M.L."/>
            <person name="Du X.Y."/>
            <person name="Qiu B.Y."/>
            <person name="Chen P.T."/>
            <person name="Zhang W."/>
            <person name="Slipinski A."/>
            <person name="Escalona H.E."/>
            <person name="Waterhouse R.M."/>
            <person name="Zwick A."/>
            <person name="Pang H."/>
        </authorList>
    </citation>
    <scope>NUCLEOTIDE SEQUENCE [LARGE SCALE GENOMIC DNA]</scope>
    <source>
        <strain evidence="1">SYSU2018</strain>
    </source>
</reference>
<evidence type="ECO:0000313" key="2">
    <source>
        <dbReference type="Proteomes" id="UP001516400"/>
    </source>
</evidence>
<gene>
    <name evidence="1" type="ORF">HHI36_009438</name>
</gene>
<keyword evidence="2" id="KW-1185">Reference proteome</keyword>
<protein>
    <submittedName>
        <fullName evidence="1">Uncharacterized protein</fullName>
    </submittedName>
</protein>
<comment type="caution">
    <text evidence="1">The sequence shown here is derived from an EMBL/GenBank/DDBJ whole genome shotgun (WGS) entry which is preliminary data.</text>
</comment>
<organism evidence="1 2">
    <name type="scientific">Cryptolaemus montrouzieri</name>
    <dbReference type="NCBI Taxonomy" id="559131"/>
    <lineage>
        <taxon>Eukaryota</taxon>
        <taxon>Metazoa</taxon>
        <taxon>Ecdysozoa</taxon>
        <taxon>Arthropoda</taxon>
        <taxon>Hexapoda</taxon>
        <taxon>Insecta</taxon>
        <taxon>Pterygota</taxon>
        <taxon>Neoptera</taxon>
        <taxon>Endopterygota</taxon>
        <taxon>Coleoptera</taxon>
        <taxon>Polyphaga</taxon>
        <taxon>Cucujiformia</taxon>
        <taxon>Coccinelloidea</taxon>
        <taxon>Coccinellidae</taxon>
        <taxon>Scymninae</taxon>
        <taxon>Scymnini</taxon>
        <taxon>Cryptolaemus</taxon>
    </lineage>
</organism>
<proteinExistence type="predicted"/>
<dbReference type="Proteomes" id="UP001516400">
    <property type="component" value="Unassembled WGS sequence"/>
</dbReference>
<dbReference type="EMBL" id="JABFTP020000001">
    <property type="protein sequence ID" value="KAL3265224.1"/>
    <property type="molecule type" value="Genomic_DNA"/>
</dbReference>
<dbReference type="AlphaFoldDB" id="A0ABD2MFC3"/>
<name>A0ABD2MFC3_9CUCU</name>
<accession>A0ABD2MFC3</accession>